<protein>
    <submittedName>
        <fullName evidence="5">Cytochrome P450</fullName>
    </submittedName>
</protein>
<evidence type="ECO:0000256" key="1">
    <source>
        <dbReference type="ARBA" id="ARBA00010617"/>
    </source>
</evidence>
<evidence type="ECO:0000256" key="3">
    <source>
        <dbReference type="ARBA" id="ARBA00023033"/>
    </source>
</evidence>
<keyword evidence="6" id="KW-1185">Reference proteome</keyword>
<dbReference type="CDD" id="cd11032">
    <property type="entry name" value="P450_EryK-like"/>
    <property type="match status" value="1"/>
</dbReference>
<dbReference type="InterPro" id="IPR002397">
    <property type="entry name" value="Cyt_P450_B"/>
</dbReference>
<gene>
    <name evidence="5" type="ORF">ACFFJ8_25735</name>
</gene>
<evidence type="ECO:0000256" key="2">
    <source>
        <dbReference type="ARBA" id="ARBA00022617"/>
    </source>
</evidence>
<dbReference type="PRINTS" id="PR00385">
    <property type="entry name" value="P450"/>
</dbReference>
<comment type="caution">
    <text evidence="5">The sequence shown here is derived from an EMBL/GenBank/DDBJ whole genome shotgun (WGS) entry which is preliminary data.</text>
</comment>
<evidence type="ECO:0000313" key="6">
    <source>
        <dbReference type="Proteomes" id="UP001589818"/>
    </source>
</evidence>
<dbReference type="InterPro" id="IPR001128">
    <property type="entry name" value="Cyt_P450"/>
</dbReference>
<sequence>MNWETNDELIPLSWYKHMRASSPVTFNAEHSVWDVFKYEDVKSIFADHEHYSSVTTENVTEPLDASILRLDPPKHRQLRKLVSQAFTPRVIESLAPKIESIAHELCDRAEATGRMDALHDYASPLPIIIIAEMLGIPTEDREKFKLWSEALVGDDYPAFVQCQDEMSVYFTSIADRRRHEPEDDLISNLVHAKVEGQQLTDLEIVGFCVLLLVAGNETTTNLITSAILCLDSQLNVKEQLMEEPGLIPQTIEEVLRYCSPVQMMIRRVKQATVLRGHLLPPNQIMQIRIGSANHDEDIFHHPERFDIHRSSNPHMAFGYGIHFCLGAQLARMESKIAIRTLLERFPHYERDRSHRLERMSSSIIFGVKQLPLNLR</sequence>
<dbReference type="PANTHER" id="PTHR46696:SF1">
    <property type="entry name" value="CYTOCHROME P450 YJIB-RELATED"/>
    <property type="match status" value="1"/>
</dbReference>
<evidence type="ECO:0000256" key="4">
    <source>
        <dbReference type="RuleBase" id="RU000461"/>
    </source>
</evidence>
<proteinExistence type="inferred from homology"/>
<keyword evidence="4" id="KW-0408">Iron</keyword>
<keyword evidence="3 4" id="KW-0503">Monooxygenase</keyword>
<dbReference type="PRINTS" id="PR00359">
    <property type="entry name" value="BP450"/>
</dbReference>
<organism evidence="5 6">
    <name type="scientific">Paenibacillus mendelii</name>
    <dbReference type="NCBI Taxonomy" id="206163"/>
    <lineage>
        <taxon>Bacteria</taxon>
        <taxon>Bacillati</taxon>
        <taxon>Bacillota</taxon>
        <taxon>Bacilli</taxon>
        <taxon>Bacillales</taxon>
        <taxon>Paenibacillaceae</taxon>
        <taxon>Paenibacillus</taxon>
    </lineage>
</organism>
<dbReference type="Proteomes" id="UP001589818">
    <property type="component" value="Unassembled WGS sequence"/>
</dbReference>
<keyword evidence="4" id="KW-0479">Metal-binding</keyword>
<dbReference type="InterPro" id="IPR017972">
    <property type="entry name" value="Cyt_P450_CS"/>
</dbReference>
<accession>A0ABV6JIS0</accession>
<reference evidence="5 6" key="1">
    <citation type="submission" date="2024-09" db="EMBL/GenBank/DDBJ databases">
        <authorList>
            <person name="Sun Q."/>
            <person name="Mori K."/>
        </authorList>
    </citation>
    <scope>NUCLEOTIDE SEQUENCE [LARGE SCALE GENOMIC DNA]</scope>
    <source>
        <strain evidence="5 6">CCM 4839</strain>
    </source>
</reference>
<dbReference type="Gene3D" id="1.10.630.10">
    <property type="entry name" value="Cytochrome P450"/>
    <property type="match status" value="1"/>
</dbReference>
<dbReference type="SUPFAM" id="SSF48264">
    <property type="entry name" value="Cytochrome P450"/>
    <property type="match status" value="1"/>
</dbReference>
<dbReference type="PROSITE" id="PS00086">
    <property type="entry name" value="CYTOCHROME_P450"/>
    <property type="match status" value="1"/>
</dbReference>
<name>A0ABV6JIS0_9BACL</name>
<dbReference type="InterPro" id="IPR036396">
    <property type="entry name" value="Cyt_P450_sf"/>
</dbReference>
<dbReference type="RefSeq" id="WP_204815920.1">
    <property type="nucleotide sequence ID" value="NZ_JANHOF010000001.1"/>
</dbReference>
<dbReference type="PANTHER" id="PTHR46696">
    <property type="entry name" value="P450, PUTATIVE (EUROFUNG)-RELATED"/>
    <property type="match status" value="1"/>
</dbReference>
<dbReference type="EMBL" id="JBHLVF010000041">
    <property type="protein sequence ID" value="MFC0394750.1"/>
    <property type="molecule type" value="Genomic_DNA"/>
</dbReference>
<keyword evidence="4" id="KW-0560">Oxidoreductase</keyword>
<comment type="similarity">
    <text evidence="1 4">Belongs to the cytochrome P450 family.</text>
</comment>
<keyword evidence="2 4" id="KW-0349">Heme</keyword>
<dbReference type="Pfam" id="PF00067">
    <property type="entry name" value="p450"/>
    <property type="match status" value="1"/>
</dbReference>
<evidence type="ECO:0000313" key="5">
    <source>
        <dbReference type="EMBL" id="MFC0394750.1"/>
    </source>
</evidence>